<evidence type="ECO:0000259" key="1">
    <source>
        <dbReference type="Pfam" id="PF00078"/>
    </source>
</evidence>
<evidence type="ECO:0000313" key="3">
    <source>
        <dbReference type="Proteomes" id="UP000275846"/>
    </source>
</evidence>
<evidence type="ECO:0000313" key="4">
    <source>
        <dbReference type="WBParaSite" id="SSLN_0002066601-mRNA-1"/>
    </source>
</evidence>
<proteinExistence type="predicted"/>
<gene>
    <name evidence="2" type="ORF">SSLN_LOCUS19925</name>
</gene>
<reference evidence="4" key="1">
    <citation type="submission" date="2016-06" db="UniProtKB">
        <authorList>
            <consortium name="WormBaseParasite"/>
        </authorList>
    </citation>
    <scope>IDENTIFICATION</scope>
</reference>
<sequence>MFLLLHDTATRGSAPQRVPRRSLCGFWYMHGVKQGCVLAPTLFSFMFLAMLMDAYRDEQPGIRIAYRTDGHLLNSRRMQAPTRVSTTTVHDLLFADECAVNTVTEEDIQRSMDLFAEGCADFGLTISTAKMVVMPQSPPTLEYNAPRINVNGAHFKYE</sequence>
<dbReference type="PANTHER" id="PTHR47027">
    <property type="entry name" value="REVERSE TRANSCRIPTASE DOMAIN-CONTAINING PROTEIN"/>
    <property type="match status" value="1"/>
</dbReference>
<organism evidence="4">
    <name type="scientific">Schistocephalus solidus</name>
    <name type="common">Tapeworm</name>
    <dbReference type="NCBI Taxonomy" id="70667"/>
    <lineage>
        <taxon>Eukaryota</taxon>
        <taxon>Metazoa</taxon>
        <taxon>Spiralia</taxon>
        <taxon>Lophotrochozoa</taxon>
        <taxon>Platyhelminthes</taxon>
        <taxon>Cestoda</taxon>
        <taxon>Eucestoda</taxon>
        <taxon>Diphyllobothriidea</taxon>
        <taxon>Diphyllobothriidae</taxon>
        <taxon>Schistocephalus</taxon>
    </lineage>
</organism>
<keyword evidence="3" id="KW-1185">Reference proteome</keyword>
<dbReference type="AlphaFoldDB" id="A0A183TTX7"/>
<reference evidence="2 3" key="2">
    <citation type="submission" date="2018-11" db="EMBL/GenBank/DDBJ databases">
        <authorList>
            <consortium name="Pathogen Informatics"/>
        </authorList>
    </citation>
    <scope>NUCLEOTIDE SEQUENCE [LARGE SCALE GENOMIC DNA]</scope>
    <source>
        <strain evidence="2 3">NST_G2</strain>
    </source>
</reference>
<dbReference type="OrthoDB" id="425014at2759"/>
<feature type="domain" description="Reverse transcriptase" evidence="1">
    <location>
        <begin position="27"/>
        <end position="134"/>
    </location>
</feature>
<protein>
    <submittedName>
        <fullName evidence="4">Reverse transcriptase domain-containing protein</fullName>
    </submittedName>
</protein>
<dbReference type="WBParaSite" id="SSLN_0002066601-mRNA-1">
    <property type="protein sequence ID" value="SSLN_0002066601-mRNA-1"/>
    <property type="gene ID" value="SSLN_0002066601"/>
</dbReference>
<dbReference type="Pfam" id="PF00078">
    <property type="entry name" value="RVT_1"/>
    <property type="match status" value="1"/>
</dbReference>
<accession>A0A183TTX7</accession>
<dbReference type="Proteomes" id="UP000275846">
    <property type="component" value="Unassembled WGS sequence"/>
</dbReference>
<dbReference type="PANTHER" id="PTHR47027:SF26">
    <property type="entry name" value="REVERSE TRANSCRIPTASE DOMAIN-CONTAINING PROTEIN"/>
    <property type="match status" value="1"/>
</dbReference>
<evidence type="ECO:0000313" key="2">
    <source>
        <dbReference type="EMBL" id="VDM06311.1"/>
    </source>
</evidence>
<dbReference type="EMBL" id="UYSU01050504">
    <property type="protein sequence ID" value="VDM06311.1"/>
    <property type="molecule type" value="Genomic_DNA"/>
</dbReference>
<dbReference type="InterPro" id="IPR000477">
    <property type="entry name" value="RT_dom"/>
</dbReference>
<name>A0A183TTX7_SCHSO</name>